<dbReference type="Gene3D" id="1.20.1510.10">
    <property type="entry name" value="Cation efflux protein transmembrane domain"/>
    <property type="match status" value="1"/>
</dbReference>
<keyword evidence="4 7" id="KW-0812">Transmembrane</keyword>
<comment type="caution">
    <text evidence="10">The sequence shown here is derived from an EMBL/GenBank/DDBJ whole genome shotgun (WGS) entry which is preliminary data.</text>
</comment>
<dbReference type="NCBIfam" id="TIGR01297">
    <property type="entry name" value="CDF"/>
    <property type="match status" value="1"/>
</dbReference>
<feature type="domain" description="Cation efflux protein cytoplasmic" evidence="9">
    <location>
        <begin position="226"/>
        <end position="287"/>
    </location>
</feature>
<evidence type="ECO:0000313" key="10">
    <source>
        <dbReference type="EMBL" id="PZO23320.1"/>
    </source>
</evidence>
<dbReference type="Gene3D" id="3.30.70.1350">
    <property type="entry name" value="Cation efflux protein, cytoplasmic domain"/>
    <property type="match status" value="1"/>
</dbReference>
<feature type="transmembrane region" description="Helical" evidence="7">
    <location>
        <begin position="41"/>
        <end position="63"/>
    </location>
</feature>
<dbReference type="Pfam" id="PF01545">
    <property type="entry name" value="Cation_efflux"/>
    <property type="match status" value="1"/>
</dbReference>
<name>A0A2W4UVE9_9CYAN</name>
<keyword evidence="3" id="KW-0813">Transport</keyword>
<evidence type="ECO:0000313" key="11">
    <source>
        <dbReference type="Proteomes" id="UP000249354"/>
    </source>
</evidence>
<accession>A0A2W4UVE9</accession>
<evidence type="ECO:0000256" key="3">
    <source>
        <dbReference type="ARBA" id="ARBA00022448"/>
    </source>
</evidence>
<dbReference type="InterPro" id="IPR058533">
    <property type="entry name" value="Cation_efflux_TM"/>
</dbReference>
<evidence type="ECO:0000256" key="7">
    <source>
        <dbReference type="SAM" id="Phobius"/>
    </source>
</evidence>
<dbReference type="InterPro" id="IPR002524">
    <property type="entry name" value="Cation_efflux"/>
</dbReference>
<evidence type="ECO:0000256" key="1">
    <source>
        <dbReference type="ARBA" id="ARBA00004141"/>
    </source>
</evidence>
<feature type="domain" description="Cation efflux protein transmembrane" evidence="8">
    <location>
        <begin position="16"/>
        <end position="218"/>
    </location>
</feature>
<dbReference type="InterPro" id="IPR050291">
    <property type="entry name" value="CDF_Transporter"/>
</dbReference>
<evidence type="ECO:0000256" key="6">
    <source>
        <dbReference type="ARBA" id="ARBA00023136"/>
    </source>
</evidence>
<protein>
    <submittedName>
        <fullName evidence="10">Cation transporter</fullName>
    </submittedName>
</protein>
<comment type="similarity">
    <text evidence="2">Belongs to the cation diffusion facilitator (CDF) transporter (TC 2.A.4) family.</text>
</comment>
<dbReference type="AlphaFoldDB" id="A0A2W4UVE9"/>
<evidence type="ECO:0000256" key="4">
    <source>
        <dbReference type="ARBA" id="ARBA00022692"/>
    </source>
</evidence>
<feature type="transmembrane region" description="Helical" evidence="7">
    <location>
        <begin position="84"/>
        <end position="104"/>
    </location>
</feature>
<dbReference type="Proteomes" id="UP000249354">
    <property type="component" value="Unassembled WGS sequence"/>
</dbReference>
<gene>
    <name evidence="10" type="ORF">DCF25_00565</name>
</gene>
<evidence type="ECO:0000259" key="9">
    <source>
        <dbReference type="Pfam" id="PF16916"/>
    </source>
</evidence>
<keyword evidence="6 7" id="KW-0472">Membrane</keyword>
<evidence type="ECO:0000256" key="2">
    <source>
        <dbReference type="ARBA" id="ARBA00008114"/>
    </source>
</evidence>
<sequence>MNSSGHQRRISYRLLLMILWATLLLFAVELTAGWISHSLCLLAESLHTLIDVFSTLFGLVAVASPQRTLGKEIWGHGRTEVAGALGLSAVLGFAGISLIILAVSQFETLLQTSRGAFSVTVMPALVVLISGMVALMLGAVMLAAHQTSRSARPIGSLALKLNTRHILRDAWLTGLVLLGLVAVARGHRWVDPALTLLLVASLVGSLWQMLQGQLPMLLRPTAIAPEAISQIACQVEGVIRCTRILSRGMVGRQVWIELHLALHPEFMVIANTIGERVEKSLREHYGPVRAQIWLDQSYARAMPEASTEH</sequence>
<dbReference type="InterPro" id="IPR027470">
    <property type="entry name" value="Cation_efflux_CTD"/>
</dbReference>
<feature type="transmembrane region" description="Helical" evidence="7">
    <location>
        <begin position="193"/>
        <end position="210"/>
    </location>
</feature>
<feature type="transmembrane region" description="Helical" evidence="7">
    <location>
        <begin position="12"/>
        <end position="35"/>
    </location>
</feature>
<dbReference type="GO" id="GO:0016020">
    <property type="term" value="C:membrane"/>
    <property type="evidence" value="ECO:0007669"/>
    <property type="project" value="UniProtKB-SubCell"/>
</dbReference>
<proteinExistence type="inferred from homology"/>
<dbReference type="InterPro" id="IPR036837">
    <property type="entry name" value="Cation_efflux_CTD_sf"/>
</dbReference>
<keyword evidence="5 7" id="KW-1133">Transmembrane helix</keyword>
<dbReference type="PANTHER" id="PTHR43840">
    <property type="entry name" value="MITOCHONDRIAL METAL TRANSPORTER 1-RELATED"/>
    <property type="match status" value="1"/>
</dbReference>
<organism evidence="10 11">
    <name type="scientific">Leptolyngbya foveolarum</name>
    <dbReference type="NCBI Taxonomy" id="47253"/>
    <lineage>
        <taxon>Bacteria</taxon>
        <taxon>Bacillati</taxon>
        <taxon>Cyanobacteriota</taxon>
        <taxon>Cyanophyceae</taxon>
        <taxon>Leptolyngbyales</taxon>
        <taxon>Leptolyngbyaceae</taxon>
        <taxon>Leptolyngbya group</taxon>
        <taxon>Leptolyngbya</taxon>
    </lineage>
</organism>
<dbReference type="Pfam" id="PF16916">
    <property type="entry name" value="ZT_dimer"/>
    <property type="match status" value="1"/>
</dbReference>
<dbReference type="SUPFAM" id="SSF161111">
    <property type="entry name" value="Cation efflux protein transmembrane domain-like"/>
    <property type="match status" value="1"/>
</dbReference>
<evidence type="ECO:0000259" key="8">
    <source>
        <dbReference type="Pfam" id="PF01545"/>
    </source>
</evidence>
<feature type="transmembrane region" description="Helical" evidence="7">
    <location>
        <begin position="124"/>
        <end position="145"/>
    </location>
</feature>
<dbReference type="EMBL" id="QBMC01000002">
    <property type="protein sequence ID" value="PZO23320.1"/>
    <property type="molecule type" value="Genomic_DNA"/>
</dbReference>
<reference evidence="11" key="1">
    <citation type="submission" date="2018-04" db="EMBL/GenBank/DDBJ databases">
        <authorList>
            <person name="Cornet L."/>
        </authorList>
    </citation>
    <scope>NUCLEOTIDE SEQUENCE [LARGE SCALE GENOMIC DNA]</scope>
</reference>
<dbReference type="GO" id="GO:0008324">
    <property type="term" value="F:monoatomic cation transmembrane transporter activity"/>
    <property type="evidence" value="ECO:0007669"/>
    <property type="project" value="InterPro"/>
</dbReference>
<reference evidence="10 11" key="2">
    <citation type="submission" date="2018-06" db="EMBL/GenBank/DDBJ databases">
        <title>Metagenomic assembly of (sub)arctic Cyanobacteria and their associated microbiome from non-axenic cultures.</title>
        <authorList>
            <person name="Baurain D."/>
        </authorList>
    </citation>
    <scope>NUCLEOTIDE SEQUENCE [LARGE SCALE GENOMIC DNA]</scope>
    <source>
        <strain evidence="10">ULC129bin1</strain>
    </source>
</reference>
<dbReference type="SUPFAM" id="SSF160240">
    <property type="entry name" value="Cation efflux protein cytoplasmic domain-like"/>
    <property type="match status" value="1"/>
</dbReference>
<comment type="subcellular location">
    <subcellularLocation>
        <location evidence="1">Membrane</location>
        <topology evidence="1">Multi-pass membrane protein</topology>
    </subcellularLocation>
</comment>
<dbReference type="PANTHER" id="PTHR43840:SF15">
    <property type="entry name" value="MITOCHONDRIAL METAL TRANSPORTER 1-RELATED"/>
    <property type="match status" value="1"/>
</dbReference>
<evidence type="ECO:0000256" key="5">
    <source>
        <dbReference type="ARBA" id="ARBA00022989"/>
    </source>
</evidence>
<dbReference type="InterPro" id="IPR027469">
    <property type="entry name" value="Cation_efflux_TMD_sf"/>
</dbReference>